<feature type="signal peptide" evidence="2">
    <location>
        <begin position="1"/>
        <end position="27"/>
    </location>
</feature>
<dbReference type="GO" id="GO:0008745">
    <property type="term" value="F:N-acetylmuramoyl-L-alanine amidase activity"/>
    <property type="evidence" value="ECO:0007669"/>
    <property type="project" value="InterPro"/>
</dbReference>
<dbReference type="Proteomes" id="UP000640489">
    <property type="component" value="Unassembled WGS sequence"/>
</dbReference>
<dbReference type="SUPFAM" id="SSF69318">
    <property type="entry name" value="Integrin alpha N-terminal domain"/>
    <property type="match status" value="2"/>
</dbReference>
<evidence type="ECO:0000313" key="5">
    <source>
        <dbReference type="Proteomes" id="UP000640489"/>
    </source>
</evidence>
<dbReference type="GO" id="GO:0009253">
    <property type="term" value="P:peptidoglycan catabolic process"/>
    <property type="evidence" value="ECO:0007669"/>
    <property type="project" value="InterPro"/>
</dbReference>
<name>A0A930VAP0_9ACTN</name>
<dbReference type="PANTHER" id="PTHR44103:SF1">
    <property type="entry name" value="PROPROTEIN CONVERTASE P"/>
    <property type="match status" value="1"/>
</dbReference>
<dbReference type="Gene3D" id="3.40.80.10">
    <property type="entry name" value="Peptidoglycan recognition protein-like"/>
    <property type="match status" value="1"/>
</dbReference>
<keyword evidence="5" id="KW-1185">Reference proteome</keyword>
<reference evidence="4" key="1">
    <citation type="submission" date="2020-11" db="EMBL/GenBank/DDBJ databases">
        <title>Nocardioides sp. nov., isolated from Soil of Cynanchum wilfordii Hemsley rhizosphere.</title>
        <authorList>
            <person name="Lee J.-S."/>
            <person name="Suh M.K."/>
            <person name="Kim J.-S."/>
        </authorList>
    </citation>
    <scope>NUCLEOTIDE SEQUENCE</scope>
    <source>
        <strain evidence="4">KCTC 19275</strain>
    </source>
</reference>
<evidence type="ECO:0000259" key="3">
    <source>
        <dbReference type="SMART" id="SM00701"/>
    </source>
</evidence>
<dbReference type="CDD" id="cd06583">
    <property type="entry name" value="PGRP"/>
    <property type="match status" value="1"/>
</dbReference>
<dbReference type="InterPro" id="IPR013517">
    <property type="entry name" value="FG-GAP"/>
</dbReference>
<dbReference type="Pfam" id="PF01510">
    <property type="entry name" value="Amidase_2"/>
    <property type="match status" value="1"/>
</dbReference>
<dbReference type="RefSeq" id="WP_194707205.1">
    <property type="nucleotide sequence ID" value="NZ_JADKPN010000007.1"/>
</dbReference>
<dbReference type="InterPro" id="IPR036505">
    <property type="entry name" value="Amidase/PGRP_sf"/>
</dbReference>
<organism evidence="4 5">
    <name type="scientific">Nocardioides islandensis</name>
    <dbReference type="NCBI Taxonomy" id="433663"/>
    <lineage>
        <taxon>Bacteria</taxon>
        <taxon>Bacillati</taxon>
        <taxon>Actinomycetota</taxon>
        <taxon>Actinomycetes</taxon>
        <taxon>Propionibacteriales</taxon>
        <taxon>Nocardioidaceae</taxon>
        <taxon>Nocardioides</taxon>
    </lineage>
</organism>
<dbReference type="GO" id="GO:0008270">
    <property type="term" value="F:zinc ion binding"/>
    <property type="evidence" value="ECO:0007669"/>
    <property type="project" value="InterPro"/>
</dbReference>
<evidence type="ECO:0000313" key="4">
    <source>
        <dbReference type="EMBL" id="MBF4764019.1"/>
    </source>
</evidence>
<evidence type="ECO:0000256" key="1">
    <source>
        <dbReference type="ARBA" id="ARBA00022729"/>
    </source>
</evidence>
<feature type="domain" description="Peptidoglycan recognition protein family" evidence="3">
    <location>
        <begin position="272"/>
        <end position="422"/>
    </location>
</feature>
<dbReference type="AlphaFoldDB" id="A0A930VAP0"/>
<dbReference type="InterPro" id="IPR028994">
    <property type="entry name" value="Integrin_alpha_N"/>
</dbReference>
<comment type="caution">
    <text evidence="4">The sequence shown here is derived from an EMBL/GenBank/DDBJ whole genome shotgun (WGS) entry which is preliminary data.</text>
</comment>
<sequence>MPSGPTPFRARFVTACQQLLALAVVCAALTPAVSVVSLDVVSEPSGPEAGALMSAYGEEALRTSKVPTGPVSAKLREVPLTQATTGTYGRLGPAHGRILTTPQARVAAARGGGARLTSLPQKVTGYGAVGVTWAHGENIPDTALSFEVRTLTNGAWSGWTDLAYHDDHGPDPGTAEARHARPGTDPLLVGRVDDVQVRASAKGALPTDMKLSVVAPGKPKHTAEERAAIDTSTMDGNDGSHSAYDAAALQAAEGEASQGRLGLAAATYTPQPVIYSRAQWGANENIREKSSLHYSEVHAGFVHHTVNANDYTPDEVPGILRSIYAYHTQSRGWSDIGYNFLVDKFGRIWEGRYGGVDRPVVGAHTLNYNENSFAMSAIGNYETAKPSAALLQAYGVLFAWKLSLHGVDAASPQQWVGSRYFEAINGHRDAASTACPGKYLYAQIPLIRQYAAAAQQGWAGRELESSLVGSPYPDLLLRKESDKQVYVLPTNGMTRFGAPVSLGGGWTPYDLTALVPDVTGDGKADLLARSAADGVTEVRPGDGNGGFGAPVSTFATLAGHDLITVAGDLNGDEHADLVARDPATGRLDAYLGDGQAGFSVKELGDSWGKYDMIDGPGDVNGDGRPDIVARGTEGAFYLVPGISGVGFSDPVRIRGSWKGFDTITGHGDFNGDGMVDLLVRYAGSSDVYVKPNRGNGRFGHALGPVPGFGGVTGLNAGASAYGGTAPDIIGRSGDSLVLFRNAGTYETGTPIASGLFLKRAGDILSAGDWDRDGAADMIVRNKRSDRLLLYRGDGQGHFAAATRLAVGFRDVKLLAAVGDMTGDGWPDLMGQPNRGAMMIYPGAGVNGLLPAYAAYRGISAGVQVPVGRWDTDGAPDSLFRTGSKLALYPGNGPGGFVGSTALRLNVKQYDWMVGVGDMGVNGHPGVVVREKKTGNLWLLPGTTTGFGKRVFLGQGFKGYDLAG</sequence>
<dbReference type="Gene3D" id="2.130.10.130">
    <property type="entry name" value="Integrin alpha, N-terminal"/>
    <property type="match status" value="2"/>
</dbReference>
<evidence type="ECO:0000256" key="2">
    <source>
        <dbReference type="SAM" id="SignalP"/>
    </source>
</evidence>
<gene>
    <name evidence="4" type="ORF">ISU07_12865</name>
</gene>
<dbReference type="PANTHER" id="PTHR44103">
    <property type="entry name" value="PROPROTEIN CONVERTASE P"/>
    <property type="match status" value="1"/>
</dbReference>
<dbReference type="InterPro" id="IPR002502">
    <property type="entry name" value="Amidase_domain"/>
</dbReference>
<dbReference type="InterPro" id="IPR006619">
    <property type="entry name" value="PGRP_domain_met/bac"/>
</dbReference>
<proteinExistence type="predicted"/>
<dbReference type="SMART" id="SM00701">
    <property type="entry name" value="PGRP"/>
    <property type="match status" value="1"/>
</dbReference>
<dbReference type="EMBL" id="JADKPN010000007">
    <property type="protein sequence ID" value="MBF4764019.1"/>
    <property type="molecule type" value="Genomic_DNA"/>
</dbReference>
<keyword evidence="1 2" id="KW-0732">Signal</keyword>
<dbReference type="SUPFAM" id="SSF55846">
    <property type="entry name" value="N-acetylmuramoyl-L-alanine amidase-like"/>
    <property type="match status" value="1"/>
</dbReference>
<accession>A0A930VAP0</accession>
<dbReference type="Pfam" id="PF13517">
    <property type="entry name" value="FG-GAP_3"/>
    <property type="match status" value="2"/>
</dbReference>
<feature type="chain" id="PRO_5038974271" evidence="2">
    <location>
        <begin position="28"/>
        <end position="963"/>
    </location>
</feature>
<protein>
    <submittedName>
        <fullName evidence="4">VCBS repeat-containing protein</fullName>
    </submittedName>
</protein>